<organism evidence="10 11">
    <name type="scientific">Oceanidesulfovibrio marinus</name>
    <dbReference type="NCBI Taxonomy" id="370038"/>
    <lineage>
        <taxon>Bacteria</taxon>
        <taxon>Pseudomonadati</taxon>
        <taxon>Thermodesulfobacteriota</taxon>
        <taxon>Desulfovibrionia</taxon>
        <taxon>Desulfovibrionales</taxon>
        <taxon>Desulfovibrionaceae</taxon>
        <taxon>Oceanidesulfovibrio</taxon>
    </lineage>
</organism>
<dbReference type="PANTHER" id="PTHR43711:SF1">
    <property type="entry name" value="HISTIDINE KINASE 1"/>
    <property type="match status" value="1"/>
</dbReference>
<feature type="domain" description="Histidine kinase" evidence="9">
    <location>
        <begin position="365"/>
        <end position="598"/>
    </location>
</feature>
<dbReference type="OrthoDB" id="9779002at2"/>
<evidence type="ECO:0000256" key="5">
    <source>
        <dbReference type="ARBA" id="ARBA00022777"/>
    </source>
</evidence>
<evidence type="ECO:0000256" key="1">
    <source>
        <dbReference type="ARBA" id="ARBA00000085"/>
    </source>
</evidence>
<keyword evidence="3" id="KW-0597">Phosphoprotein</keyword>
<dbReference type="InterPro" id="IPR036890">
    <property type="entry name" value="HATPase_C_sf"/>
</dbReference>
<evidence type="ECO:0000313" key="10">
    <source>
        <dbReference type="EMBL" id="TVM31366.1"/>
    </source>
</evidence>
<dbReference type="InterPro" id="IPR003661">
    <property type="entry name" value="HisK_dim/P_dom"/>
</dbReference>
<dbReference type="GO" id="GO:0000155">
    <property type="term" value="F:phosphorelay sensor kinase activity"/>
    <property type="evidence" value="ECO:0007669"/>
    <property type="project" value="InterPro"/>
</dbReference>
<keyword evidence="6" id="KW-0902">Two-component regulatory system</keyword>
<dbReference type="SUPFAM" id="SSF55785">
    <property type="entry name" value="PYP-like sensor domain (PAS domain)"/>
    <property type="match status" value="1"/>
</dbReference>
<dbReference type="InterPro" id="IPR005467">
    <property type="entry name" value="His_kinase_dom"/>
</dbReference>
<dbReference type="Gene3D" id="3.30.565.10">
    <property type="entry name" value="Histidine kinase-like ATPase, C-terminal domain"/>
    <property type="match status" value="1"/>
</dbReference>
<gene>
    <name evidence="10" type="ORF">DQK91_18380</name>
</gene>
<dbReference type="SUPFAM" id="SSF55874">
    <property type="entry name" value="ATPase domain of HSP90 chaperone/DNA topoisomerase II/histidine kinase"/>
    <property type="match status" value="1"/>
</dbReference>
<keyword evidence="8" id="KW-0812">Transmembrane</keyword>
<sequence>MGGVRQRSGRRFGYPEIHMTTKFSTANIWQITIALATLLFAVTGLVCYQQSKAYEAVRSNNVASIAELFTALLEQPGHVADRSRLHAIAGAFLNEQRISGIVLEDAGGGVIYKAGHPGAGEASYRVPLGNSADSLAPGGALELFYDQSRQTAALSSLGAMLLLGNVVVLVFFQALMRLVLRRQHKAESLLEQQEERLRLALEASADGIWEYNILDNSHFLSDRMYSMLGFEPGNREDGWRFLFRRVHLEDREKVSRTRKLMEGGLRETLVTRFRMERIDGEWRHILCRAKVVAVDMSGKPARIAGTFTDVSPLVDAQEALANLNRELEERVEQRTTALAQKAEELAEANRQLRELDQLKSSFLSSVSHELRTPLTSILGFARLIDKEFVNNYYGRFETEREERAGTRIRDNLRIIASQGERLSRLVNDVLDLNKIESGMMEWRDELIDPASVLQRAVEATTPLLEGKPGVEFVDDVESGLPQVRLDADRLEQVVINLLHNAVKFTEQGSVRLQAGRDESGDLRVCVEDTGLGIPAHALDEIFDKFHQLPTDALHGKPVGTGLGLFICREIVRHYGGRLWVESQAGAGSTFTLLLPAASTVPVEA</sequence>
<dbReference type="InterPro" id="IPR050736">
    <property type="entry name" value="Sensor_HK_Regulatory"/>
</dbReference>
<keyword evidence="8" id="KW-0472">Membrane</keyword>
<comment type="catalytic activity">
    <reaction evidence="1">
        <text>ATP + protein L-histidine = ADP + protein N-phospho-L-histidine.</text>
        <dbReference type="EC" id="2.7.13.3"/>
    </reaction>
</comment>
<dbReference type="SMART" id="SM00388">
    <property type="entry name" value="HisKA"/>
    <property type="match status" value="1"/>
</dbReference>
<dbReference type="NCBIfam" id="TIGR00229">
    <property type="entry name" value="sensory_box"/>
    <property type="match status" value="1"/>
</dbReference>
<dbReference type="CDD" id="cd00082">
    <property type="entry name" value="HisKA"/>
    <property type="match status" value="1"/>
</dbReference>
<dbReference type="EC" id="2.7.13.3" evidence="2"/>
<evidence type="ECO:0000259" key="9">
    <source>
        <dbReference type="PROSITE" id="PS50109"/>
    </source>
</evidence>
<dbReference type="PROSITE" id="PS50109">
    <property type="entry name" value="HIS_KIN"/>
    <property type="match status" value="1"/>
</dbReference>
<evidence type="ECO:0000256" key="4">
    <source>
        <dbReference type="ARBA" id="ARBA00022679"/>
    </source>
</evidence>
<dbReference type="SMART" id="SM00387">
    <property type="entry name" value="HATPase_c"/>
    <property type="match status" value="1"/>
</dbReference>
<dbReference type="InterPro" id="IPR035965">
    <property type="entry name" value="PAS-like_dom_sf"/>
</dbReference>
<keyword evidence="5" id="KW-0418">Kinase</keyword>
<dbReference type="Gene3D" id="3.30.450.20">
    <property type="entry name" value="PAS domain"/>
    <property type="match status" value="1"/>
</dbReference>
<comment type="caution">
    <text evidence="10">The sequence shown here is derived from an EMBL/GenBank/DDBJ whole genome shotgun (WGS) entry which is preliminary data.</text>
</comment>
<keyword evidence="8" id="KW-1133">Transmembrane helix</keyword>
<feature type="transmembrane region" description="Helical" evidence="8">
    <location>
        <begin position="28"/>
        <end position="48"/>
    </location>
</feature>
<accession>A0A6P1ZBG8</accession>
<dbReference type="Pfam" id="PF00512">
    <property type="entry name" value="HisKA"/>
    <property type="match status" value="1"/>
</dbReference>
<dbReference type="CDD" id="cd16922">
    <property type="entry name" value="HATPase_EvgS-ArcB-TorS-like"/>
    <property type="match status" value="1"/>
</dbReference>
<dbReference type="Pfam" id="PF08447">
    <property type="entry name" value="PAS_3"/>
    <property type="match status" value="1"/>
</dbReference>
<protein>
    <recommendedName>
        <fullName evidence="2">histidine kinase</fullName>
        <ecNumber evidence="2">2.7.13.3</ecNumber>
    </recommendedName>
</protein>
<reference evidence="10 11" key="1">
    <citation type="submission" date="2018-06" db="EMBL/GenBank/DDBJ databases">
        <title>Complete genome of Desulfovibrio marinus P48SEP.</title>
        <authorList>
            <person name="Crispim J.S."/>
            <person name="Vidigal P.M.P."/>
            <person name="Silva L.C.F."/>
            <person name="Araujo L.C."/>
            <person name="Laguardia C.N."/>
            <person name="Dias R.S."/>
            <person name="Sousa M.P."/>
            <person name="Paula S.O."/>
            <person name="Silva C."/>
        </authorList>
    </citation>
    <scope>NUCLEOTIDE SEQUENCE [LARGE SCALE GENOMIC DNA]</scope>
    <source>
        <strain evidence="10 11">P48SEP</strain>
    </source>
</reference>
<dbReference type="InterPro" id="IPR003594">
    <property type="entry name" value="HATPase_dom"/>
</dbReference>
<dbReference type="InterPro" id="IPR013655">
    <property type="entry name" value="PAS_fold_3"/>
</dbReference>
<proteinExistence type="predicted"/>
<dbReference type="Pfam" id="PF02518">
    <property type="entry name" value="HATPase_c"/>
    <property type="match status" value="1"/>
</dbReference>
<evidence type="ECO:0000313" key="11">
    <source>
        <dbReference type="Proteomes" id="UP000434052"/>
    </source>
</evidence>
<dbReference type="PANTHER" id="PTHR43711">
    <property type="entry name" value="TWO-COMPONENT HISTIDINE KINASE"/>
    <property type="match status" value="1"/>
</dbReference>
<dbReference type="AlphaFoldDB" id="A0A6P1ZBG8"/>
<dbReference type="InterPro" id="IPR000014">
    <property type="entry name" value="PAS"/>
</dbReference>
<keyword evidence="4" id="KW-0808">Transferase</keyword>
<dbReference type="InterPro" id="IPR004358">
    <property type="entry name" value="Sig_transdc_His_kin-like_C"/>
</dbReference>
<evidence type="ECO:0000256" key="8">
    <source>
        <dbReference type="SAM" id="Phobius"/>
    </source>
</evidence>
<dbReference type="InterPro" id="IPR036097">
    <property type="entry name" value="HisK_dim/P_sf"/>
</dbReference>
<dbReference type="Proteomes" id="UP000434052">
    <property type="component" value="Unassembled WGS sequence"/>
</dbReference>
<evidence type="ECO:0000256" key="7">
    <source>
        <dbReference type="SAM" id="Coils"/>
    </source>
</evidence>
<dbReference type="EMBL" id="QMIF01000016">
    <property type="protein sequence ID" value="TVM31366.1"/>
    <property type="molecule type" value="Genomic_DNA"/>
</dbReference>
<evidence type="ECO:0000256" key="3">
    <source>
        <dbReference type="ARBA" id="ARBA00022553"/>
    </source>
</evidence>
<name>A0A6P1ZBG8_9BACT</name>
<keyword evidence="7" id="KW-0175">Coiled coil</keyword>
<dbReference type="Gene3D" id="1.10.287.130">
    <property type="match status" value="1"/>
</dbReference>
<evidence type="ECO:0000256" key="6">
    <source>
        <dbReference type="ARBA" id="ARBA00023012"/>
    </source>
</evidence>
<dbReference type="SUPFAM" id="SSF47384">
    <property type="entry name" value="Homodimeric domain of signal transducing histidine kinase"/>
    <property type="match status" value="1"/>
</dbReference>
<feature type="transmembrane region" description="Helical" evidence="8">
    <location>
        <begin position="157"/>
        <end position="180"/>
    </location>
</feature>
<feature type="coiled-coil region" evidence="7">
    <location>
        <begin position="313"/>
        <end position="361"/>
    </location>
</feature>
<evidence type="ECO:0000256" key="2">
    <source>
        <dbReference type="ARBA" id="ARBA00012438"/>
    </source>
</evidence>
<dbReference type="FunFam" id="3.30.565.10:FF:000006">
    <property type="entry name" value="Sensor histidine kinase WalK"/>
    <property type="match status" value="1"/>
</dbReference>
<dbReference type="PRINTS" id="PR00344">
    <property type="entry name" value="BCTRLSENSOR"/>
</dbReference>